<evidence type="ECO:0000313" key="4">
    <source>
        <dbReference type="EMBL" id="THU98540.1"/>
    </source>
</evidence>
<feature type="compositionally biased region" description="Polar residues" evidence="1">
    <location>
        <begin position="358"/>
        <end position="367"/>
    </location>
</feature>
<dbReference type="AlphaFoldDB" id="A0A4S8M8M3"/>
<evidence type="ECO:0000313" key="5">
    <source>
        <dbReference type="Proteomes" id="UP000297245"/>
    </source>
</evidence>
<accession>A0A4S8M8M3</accession>
<feature type="compositionally biased region" description="Polar residues" evidence="1">
    <location>
        <begin position="420"/>
        <end position="432"/>
    </location>
</feature>
<gene>
    <name evidence="4" type="ORF">K435DRAFT_856547</name>
</gene>
<dbReference type="EMBL" id="ML179134">
    <property type="protein sequence ID" value="THU98540.1"/>
    <property type="molecule type" value="Genomic_DNA"/>
</dbReference>
<feature type="signal peptide" evidence="3">
    <location>
        <begin position="1"/>
        <end position="23"/>
    </location>
</feature>
<reference evidence="4 5" key="1">
    <citation type="journal article" date="2019" name="Nat. Ecol. Evol.">
        <title>Megaphylogeny resolves global patterns of mushroom evolution.</title>
        <authorList>
            <person name="Varga T."/>
            <person name="Krizsan K."/>
            <person name="Foldi C."/>
            <person name="Dima B."/>
            <person name="Sanchez-Garcia M."/>
            <person name="Sanchez-Ramirez S."/>
            <person name="Szollosi G.J."/>
            <person name="Szarkandi J.G."/>
            <person name="Papp V."/>
            <person name="Albert L."/>
            <person name="Andreopoulos W."/>
            <person name="Angelini C."/>
            <person name="Antonin V."/>
            <person name="Barry K.W."/>
            <person name="Bougher N.L."/>
            <person name="Buchanan P."/>
            <person name="Buyck B."/>
            <person name="Bense V."/>
            <person name="Catcheside P."/>
            <person name="Chovatia M."/>
            <person name="Cooper J."/>
            <person name="Damon W."/>
            <person name="Desjardin D."/>
            <person name="Finy P."/>
            <person name="Geml J."/>
            <person name="Haridas S."/>
            <person name="Hughes K."/>
            <person name="Justo A."/>
            <person name="Karasinski D."/>
            <person name="Kautmanova I."/>
            <person name="Kiss B."/>
            <person name="Kocsube S."/>
            <person name="Kotiranta H."/>
            <person name="LaButti K.M."/>
            <person name="Lechner B.E."/>
            <person name="Liimatainen K."/>
            <person name="Lipzen A."/>
            <person name="Lukacs Z."/>
            <person name="Mihaltcheva S."/>
            <person name="Morgado L.N."/>
            <person name="Niskanen T."/>
            <person name="Noordeloos M.E."/>
            <person name="Ohm R.A."/>
            <person name="Ortiz-Santana B."/>
            <person name="Ovrebo C."/>
            <person name="Racz N."/>
            <person name="Riley R."/>
            <person name="Savchenko A."/>
            <person name="Shiryaev A."/>
            <person name="Soop K."/>
            <person name="Spirin V."/>
            <person name="Szebenyi C."/>
            <person name="Tomsovsky M."/>
            <person name="Tulloss R.E."/>
            <person name="Uehling J."/>
            <person name="Grigoriev I.V."/>
            <person name="Vagvolgyi C."/>
            <person name="Papp T."/>
            <person name="Martin F.M."/>
            <person name="Miettinen O."/>
            <person name="Hibbett D.S."/>
            <person name="Nagy L.G."/>
        </authorList>
    </citation>
    <scope>NUCLEOTIDE SEQUENCE [LARGE SCALE GENOMIC DNA]</scope>
    <source>
        <strain evidence="4 5">CBS 962.96</strain>
    </source>
</reference>
<keyword evidence="2" id="KW-0812">Transmembrane</keyword>
<evidence type="ECO:0000256" key="1">
    <source>
        <dbReference type="SAM" id="MobiDB-lite"/>
    </source>
</evidence>
<proteinExistence type="predicted"/>
<feature type="compositionally biased region" description="Polar residues" evidence="1">
    <location>
        <begin position="374"/>
        <end position="392"/>
    </location>
</feature>
<keyword evidence="2" id="KW-1133">Transmembrane helix</keyword>
<evidence type="ECO:0000256" key="3">
    <source>
        <dbReference type="SAM" id="SignalP"/>
    </source>
</evidence>
<name>A0A4S8M8M3_DENBC</name>
<keyword evidence="2" id="KW-0472">Membrane</keyword>
<evidence type="ECO:0008006" key="6">
    <source>
        <dbReference type="Google" id="ProtNLM"/>
    </source>
</evidence>
<evidence type="ECO:0000256" key="2">
    <source>
        <dbReference type="SAM" id="Phobius"/>
    </source>
</evidence>
<keyword evidence="5" id="KW-1185">Reference proteome</keyword>
<keyword evidence="3" id="KW-0732">Signal</keyword>
<dbReference type="Proteomes" id="UP000297245">
    <property type="component" value="Unassembled WGS sequence"/>
</dbReference>
<feature type="transmembrane region" description="Helical" evidence="2">
    <location>
        <begin position="274"/>
        <end position="297"/>
    </location>
</feature>
<dbReference type="OrthoDB" id="2527908at2759"/>
<feature type="region of interest" description="Disordered" evidence="1">
    <location>
        <begin position="332"/>
        <end position="495"/>
    </location>
</feature>
<feature type="chain" id="PRO_5020441199" description="Mid2 domain-containing protein" evidence="3">
    <location>
        <begin position="24"/>
        <end position="495"/>
    </location>
</feature>
<organism evidence="4 5">
    <name type="scientific">Dendrothele bispora (strain CBS 962.96)</name>
    <dbReference type="NCBI Taxonomy" id="1314807"/>
    <lineage>
        <taxon>Eukaryota</taxon>
        <taxon>Fungi</taxon>
        <taxon>Dikarya</taxon>
        <taxon>Basidiomycota</taxon>
        <taxon>Agaricomycotina</taxon>
        <taxon>Agaricomycetes</taxon>
        <taxon>Agaricomycetidae</taxon>
        <taxon>Agaricales</taxon>
        <taxon>Agaricales incertae sedis</taxon>
        <taxon>Dendrothele</taxon>
    </lineage>
</organism>
<feature type="compositionally biased region" description="Polar residues" evidence="1">
    <location>
        <begin position="439"/>
        <end position="463"/>
    </location>
</feature>
<protein>
    <recommendedName>
        <fullName evidence="6">Mid2 domain-containing protein</fullName>
    </recommendedName>
</protein>
<sequence>MGCPPILFRFLFFLPLFFNVVYAQEPPPPPMRIFQWKFSNAGLGFELPSCQTFGIVVSPYQGSDPSNQTQVPPFYMLGHEVGGISKLTLIGDDPSSLSWTVDHPVGTRLLLNVVDAQGSSGGIPLQPYTVVDGQNTNCIQLKNDTSFTVTSNITNNANLNTCDPWGLRIKGGAKPYNLTFAQLNSPNITNATIPATDDGYTYINRANPGGLLLVSVSDVTGRWASGTPFVVPSGSTDINCVGLVSTPGNATQLDQAQHEAEEAAAERSRSHKRAAIIAGVLVPVLVLLIGAGAIYYIRRRRLRQLREINMGPLDTSPKPFTDEGQVLSVNSFLDSRPNTSPRTPKTPPGPPGLGHGTQNSMSHTGSESFDPYSMTESIAAGSSTRPNSSSSAGRPGFTTFPSTSVLRPGGKAAEAAMSRSDFSGTNGSQTYGESHLLLDSNNGWPSGSTSQNAQSTVIQSPDNQGEYIIQHRDGGGVVRELPPPYADRISRQAST</sequence>